<keyword evidence="2" id="KW-1185">Reference proteome</keyword>
<sequence length="225" mass="25770">MSYPSPYAGSMNVSAPAPTPQPNEVWLKDELIPFLRHAFSWANNVMADYDFNPHIANAIRDWQRPVDDPRLLGRTIPDQDYNFHGVFLAITNRHLDKYQPHATFIDDIDAVTRYLVRRYYMKGEYKLQGLSNVASEEYVREYEARMQIVQAAAGAQDQEPEYEYSDPTSAFGRPAQPYYRKLTIEERQAHARQAAQEAYERIVSASTSASAIAGRSSYHTDPSLR</sequence>
<protein>
    <submittedName>
        <fullName evidence="1">Uncharacterized protein</fullName>
    </submittedName>
</protein>
<name>A0A6A5ZJ38_9PLEO</name>
<proteinExistence type="predicted"/>
<evidence type="ECO:0000313" key="1">
    <source>
        <dbReference type="EMBL" id="KAF2119562.1"/>
    </source>
</evidence>
<evidence type="ECO:0000313" key="2">
    <source>
        <dbReference type="Proteomes" id="UP000799770"/>
    </source>
</evidence>
<dbReference type="OrthoDB" id="3794927at2759"/>
<dbReference type="Proteomes" id="UP000799770">
    <property type="component" value="Unassembled WGS sequence"/>
</dbReference>
<organism evidence="1 2">
    <name type="scientific">Lophiotrema nucula</name>
    <dbReference type="NCBI Taxonomy" id="690887"/>
    <lineage>
        <taxon>Eukaryota</taxon>
        <taxon>Fungi</taxon>
        <taxon>Dikarya</taxon>
        <taxon>Ascomycota</taxon>
        <taxon>Pezizomycotina</taxon>
        <taxon>Dothideomycetes</taxon>
        <taxon>Pleosporomycetidae</taxon>
        <taxon>Pleosporales</taxon>
        <taxon>Lophiotremataceae</taxon>
        <taxon>Lophiotrema</taxon>
    </lineage>
</organism>
<dbReference type="AlphaFoldDB" id="A0A6A5ZJ38"/>
<reference evidence="1" key="1">
    <citation type="journal article" date="2020" name="Stud. Mycol.">
        <title>101 Dothideomycetes genomes: a test case for predicting lifestyles and emergence of pathogens.</title>
        <authorList>
            <person name="Haridas S."/>
            <person name="Albert R."/>
            <person name="Binder M."/>
            <person name="Bloem J."/>
            <person name="Labutti K."/>
            <person name="Salamov A."/>
            <person name="Andreopoulos B."/>
            <person name="Baker S."/>
            <person name="Barry K."/>
            <person name="Bills G."/>
            <person name="Bluhm B."/>
            <person name="Cannon C."/>
            <person name="Castanera R."/>
            <person name="Culley D."/>
            <person name="Daum C."/>
            <person name="Ezra D."/>
            <person name="Gonzalez J."/>
            <person name="Henrissat B."/>
            <person name="Kuo A."/>
            <person name="Liang C."/>
            <person name="Lipzen A."/>
            <person name="Lutzoni F."/>
            <person name="Magnuson J."/>
            <person name="Mondo S."/>
            <person name="Nolan M."/>
            <person name="Ohm R."/>
            <person name="Pangilinan J."/>
            <person name="Park H.-J."/>
            <person name="Ramirez L."/>
            <person name="Alfaro M."/>
            <person name="Sun H."/>
            <person name="Tritt A."/>
            <person name="Yoshinaga Y."/>
            <person name="Zwiers L.-H."/>
            <person name="Turgeon B."/>
            <person name="Goodwin S."/>
            <person name="Spatafora J."/>
            <person name="Crous P."/>
            <person name="Grigoriev I."/>
        </authorList>
    </citation>
    <scope>NUCLEOTIDE SEQUENCE</scope>
    <source>
        <strain evidence="1">CBS 627.86</strain>
    </source>
</reference>
<accession>A0A6A5ZJ38</accession>
<dbReference type="EMBL" id="ML977315">
    <property type="protein sequence ID" value="KAF2119562.1"/>
    <property type="molecule type" value="Genomic_DNA"/>
</dbReference>
<gene>
    <name evidence="1" type="ORF">BDV96DRAFT_348668</name>
</gene>